<organism evidence="1 2">
    <name type="scientific">Robiginitalea aurantiaca</name>
    <dbReference type="NCBI Taxonomy" id="3056915"/>
    <lineage>
        <taxon>Bacteria</taxon>
        <taxon>Pseudomonadati</taxon>
        <taxon>Bacteroidota</taxon>
        <taxon>Flavobacteriia</taxon>
        <taxon>Flavobacteriales</taxon>
        <taxon>Flavobacteriaceae</taxon>
        <taxon>Robiginitalea</taxon>
    </lineage>
</organism>
<reference evidence="1" key="1">
    <citation type="submission" date="2023-06" db="EMBL/GenBank/DDBJ databases">
        <title>Robiginitalea aurantiacus sp. nov. and Algoriphagus sediminis sp. nov., isolated from coastal sediment.</title>
        <authorList>
            <person name="Zhou Z.Y."/>
            <person name="An J."/>
            <person name="Jia Y.W."/>
            <person name="Du Z.J."/>
        </authorList>
    </citation>
    <scope>NUCLEOTIDE SEQUENCE</scope>
    <source>
        <strain evidence="1">M39</strain>
    </source>
</reference>
<sequence>MKIFPYLFLGICLLTFWGCKDTPVESKIEVSPVVSTYYLIRHAEKDRTDPENKDPELNQRGLGRAMHWAEIFDDIPLDAIYSTDYARTTMTAAPSAVKKDITVSYYDPEMLGIESFKAETMGKNVLIVGHSNSTPAMVNRLIGAETYAAMEDTDNGSLFIVTLVGETHSVVRLHFNCNCPE</sequence>
<comment type="caution">
    <text evidence="1">The sequence shown here is derived from an EMBL/GenBank/DDBJ whole genome shotgun (WGS) entry which is preliminary data.</text>
</comment>
<evidence type="ECO:0000313" key="2">
    <source>
        <dbReference type="Proteomes" id="UP001174839"/>
    </source>
</evidence>
<dbReference type="EMBL" id="JAUDUY010000004">
    <property type="protein sequence ID" value="MDM9631928.1"/>
    <property type="molecule type" value="Genomic_DNA"/>
</dbReference>
<dbReference type="InterPro" id="IPR013078">
    <property type="entry name" value="His_Pase_superF_clade-1"/>
</dbReference>
<dbReference type="RefSeq" id="WP_289725289.1">
    <property type="nucleotide sequence ID" value="NZ_JAUDUY010000004.1"/>
</dbReference>
<accession>A0ABT7WGE5</accession>
<name>A0ABT7WGE5_9FLAO</name>
<dbReference type="CDD" id="cd07067">
    <property type="entry name" value="HP_PGM_like"/>
    <property type="match status" value="1"/>
</dbReference>
<evidence type="ECO:0000313" key="1">
    <source>
        <dbReference type="EMBL" id="MDM9631928.1"/>
    </source>
</evidence>
<gene>
    <name evidence="1" type="ORF">QU605_10620</name>
</gene>
<keyword evidence="2" id="KW-1185">Reference proteome</keyword>
<proteinExistence type="predicted"/>
<keyword evidence="1" id="KW-0413">Isomerase</keyword>
<dbReference type="InterPro" id="IPR029033">
    <property type="entry name" value="His_PPase_superfam"/>
</dbReference>
<dbReference type="GO" id="GO:0016853">
    <property type="term" value="F:isomerase activity"/>
    <property type="evidence" value="ECO:0007669"/>
    <property type="project" value="UniProtKB-KW"/>
</dbReference>
<dbReference type="SUPFAM" id="SSF53254">
    <property type="entry name" value="Phosphoglycerate mutase-like"/>
    <property type="match status" value="1"/>
</dbReference>
<dbReference type="EC" id="5.4.-.-" evidence="1"/>
<dbReference type="Proteomes" id="UP001174839">
    <property type="component" value="Unassembled WGS sequence"/>
</dbReference>
<dbReference type="Pfam" id="PF00300">
    <property type="entry name" value="His_Phos_1"/>
    <property type="match status" value="1"/>
</dbReference>
<protein>
    <submittedName>
        <fullName evidence="1">Phosphoglycerate mutase family protein</fullName>
        <ecNumber evidence="1">5.4.-.-</ecNumber>
    </submittedName>
</protein>
<dbReference type="Gene3D" id="3.40.50.1240">
    <property type="entry name" value="Phosphoglycerate mutase-like"/>
    <property type="match status" value="1"/>
</dbReference>